<dbReference type="CDD" id="cd02981">
    <property type="entry name" value="PDI_b_family"/>
    <property type="match status" value="1"/>
</dbReference>
<evidence type="ECO:0000313" key="14">
    <source>
        <dbReference type="Proteomes" id="UP001140560"/>
    </source>
</evidence>
<organism evidence="13 14">
    <name type="scientific">Neocucurbitaria cava</name>
    <dbReference type="NCBI Taxonomy" id="798079"/>
    <lineage>
        <taxon>Eukaryota</taxon>
        <taxon>Fungi</taxon>
        <taxon>Dikarya</taxon>
        <taxon>Ascomycota</taxon>
        <taxon>Pezizomycotina</taxon>
        <taxon>Dothideomycetes</taxon>
        <taxon>Pleosporomycetidae</taxon>
        <taxon>Pleosporales</taxon>
        <taxon>Pleosporineae</taxon>
        <taxon>Cucurbitariaceae</taxon>
        <taxon>Neocucurbitaria</taxon>
    </lineage>
</organism>
<dbReference type="PANTHER" id="PTHR18929:SF132">
    <property type="entry name" value="PROTEIN DISULFIDE-ISOMERASE A3"/>
    <property type="match status" value="1"/>
</dbReference>
<evidence type="ECO:0000256" key="6">
    <source>
        <dbReference type="ARBA" id="ARBA00022824"/>
    </source>
</evidence>
<feature type="domain" description="Thioredoxin" evidence="12">
    <location>
        <begin position="26"/>
        <end position="123"/>
    </location>
</feature>
<dbReference type="PANTHER" id="PTHR18929">
    <property type="entry name" value="PROTEIN DISULFIDE ISOMERASE"/>
    <property type="match status" value="1"/>
</dbReference>
<dbReference type="CDD" id="cd02961">
    <property type="entry name" value="PDI_a_family"/>
    <property type="match status" value="1"/>
</dbReference>
<dbReference type="Pfam" id="PF00085">
    <property type="entry name" value="Thioredoxin"/>
    <property type="match status" value="1"/>
</dbReference>
<dbReference type="GO" id="GO:0005788">
    <property type="term" value="C:endoplasmic reticulum lumen"/>
    <property type="evidence" value="ECO:0007669"/>
    <property type="project" value="UniProtKB-SubCell"/>
</dbReference>
<evidence type="ECO:0000259" key="12">
    <source>
        <dbReference type="Pfam" id="PF00085"/>
    </source>
</evidence>
<dbReference type="EC" id="5.3.4.1" evidence="5"/>
<dbReference type="InterPro" id="IPR036249">
    <property type="entry name" value="Thioredoxin-like_sf"/>
</dbReference>
<dbReference type="AlphaFoldDB" id="A0A9W8Y2L9"/>
<keyword evidence="11" id="KW-0732">Signal</keyword>
<comment type="catalytic activity">
    <reaction evidence="1">
        <text>Catalyzes the rearrangement of -S-S- bonds in proteins.</text>
        <dbReference type="EC" id="5.3.4.1"/>
    </reaction>
</comment>
<evidence type="ECO:0000256" key="4">
    <source>
        <dbReference type="ARBA" id="ARBA00006347"/>
    </source>
</evidence>
<evidence type="ECO:0000256" key="5">
    <source>
        <dbReference type="ARBA" id="ARBA00012723"/>
    </source>
</evidence>
<dbReference type="GO" id="GO:0003756">
    <property type="term" value="F:protein disulfide isomerase activity"/>
    <property type="evidence" value="ECO:0007669"/>
    <property type="project" value="UniProtKB-EC"/>
</dbReference>
<dbReference type="OrthoDB" id="427280at2759"/>
<sequence length="367" mass="40946">MRTTTLLSTITLIPSLVTAELFQDVTRSRFEALMQENNLLLTAFTSRTLDSLEPFHDTFTKAAANVSTPLVTIDCDKEIELCKEQDINAYPTIRLMAKNDGQEVDVTRYRGRRTKNAIRSFATKHELPVLIHIQPHDFQALKTIDDIVVVAYLKPDQEELLQTFRDVAESHNQKFVFGYVTDAAIADAEAVTVPSIVCYKNLDGDNKSLSGHFSEADVESFLIAASTYAVKEFRERDMEDFMLPNKLTTYIFTASEDDAIAVRHELTPLATKYDKFVTFAITDTHEYAAMAQNFGVNMDLALPALVVHAPVNDNIFSYQQGKRMVADVVEAMLTTILHGKATSGQVFGGEAPDMEEDIGSSTIHSEL</sequence>
<dbReference type="GO" id="GO:0006457">
    <property type="term" value="P:protein folding"/>
    <property type="evidence" value="ECO:0007669"/>
    <property type="project" value="TreeGrafter"/>
</dbReference>
<comment type="similarity">
    <text evidence="4">Belongs to the protein disulfide isomerase family.</text>
</comment>
<dbReference type="InterPro" id="IPR013766">
    <property type="entry name" value="Thioredoxin_domain"/>
</dbReference>
<accession>A0A9W8Y2L9</accession>
<gene>
    <name evidence="13" type="ORF">N0V83_008731</name>
</gene>
<dbReference type="EMBL" id="JAPEUY010000016">
    <property type="protein sequence ID" value="KAJ4365113.1"/>
    <property type="molecule type" value="Genomic_DNA"/>
</dbReference>
<comment type="function">
    <text evidence="2">Participates in the folding of proteins containing disulfide bonds, may be involved in glycosylation, prolyl hydroxylation and triglyceride transfer.</text>
</comment>
<comment type="subcellular location">
    <subcellularLocation>
        <location evidence="3">Endoplasmic reticulum lumen</location>
    </subcellularLocation>
</comment>
<evidence type="ECO:0000313" key="13">
    <source>
        <dbReference type="EMBL" id="KAJ4365113.1"/>
    </source>
</evidence>
<dbReference type="GO" id="GO:0034976">
    <property type="term" value="P:response to endoplasmic reticulum stress"/>
    <property type="evidence" value="ECO:0007669"/>
    <property type="project" value="TreeGrafter"/>
</dbReference>
<dbReference type="Proteomes" id="UP001140560">
    <property type="component" value="Unassembled WGS sequence"/>
</dbReference>
<evidence type="ECO:0000256" key="3">
    <source>
        <dbReference type="ARBA" id="ARBA00004319"/>
    </source>
</evidence>
<evidence type="ECO:0000256" key="10">
    <source>
        <dbReference type="SAM" id="MobiDB-lite"/>
    </source>
</evidence>
<keyword evidence="6" id="KW-0256">Endoplasmic reticulum</keyword>
<comment type="caution">
    <text evidence="13">The sequence shown here is derived from an EMBL/GenBank/DDBJ whole genome shotgun (WGS) entry which is preliminary data.</text>
</comment>
<evidence type="ECO:0000256" key="2">
    <source>
        <dbReference type="ARBA" id="ARBA00002692"/>
    </source>
</evidence>
<proteinExistence type="inferred from homology"/>
<feature type="chain" id="PRO_5040901966" description="Protein disulfide-isomerase" evidence="11">
    <location>
        <begin position="20"/>
        <end position="367"/>
    </location>
</feature>
<feature type="signal peptide" evidence="11">
    <location>
        <begin position="1"/>
        <end position="19"/>
    </location>
</feature>
<protein>
    <recommendedName>
        <fullName evidence="9">Protein disulfide-isomerase</fullName>
        <ecNumber evidence="5">5.3.4.1</ecNumber>
    </recommendedName>
</protein>
<evidence type="ECO:0000256" key="1">
    <source>
        <dbReference type="ARBA" id="ARBA00001182"/>
    </source>
</evidence>
<evidence type="ECO:0000256" key="9">
    <source>
        <dbReference type="ARBA" id="ARBA00039846"/>
    </source>
</evidence>
<keyword evidence="8" id="KW-0676">Redox-active center</keyword>
<keyword evidence="14" id="KW-1185">Reference proteome</keyword>
<keyword evidence="7" id="KW-0413">Isomerase</keyword>
<dbReference type="Gene3D" id="3.40.30.10">
    <property type="entry name" value="Glutaredoxin"/>
    <property type="match status" value="3"/>
</dbReference>
<reference evidence="13" key="1">
    <citation type="submission" date="2022-10" db="EMBL/GenBank/DDBJ databases">
        <title>Tapping the CABI collections for fungal endophytes: first genome assemblies for Collariella, Neodidymelliopsis, Ascochyta clinopodiicola, Didymella pomorum, Didymosphaeria variabile, Neocosmospora piperis and Neocucurbitaria cava.</title>
        <authorList>
            <person name="Hill R."/>
        </authorList>
    </citation>
    <scope>NUCLEOTIDE SEQUENCE</scope>
    <source>
        <strain evidence="13">IMI 356814</strain>
    </source>
</reference>
<dbReference type="Pfam" id="PF13848">
    <property type="entry name" value="Thioredoxin_6"/>
    <property type="match status" value="1"/>
</dbReference>
<feature type="region of interest" description="Disordered" evidence="10">
    <location>
        <begin position="348"/>
        <end position="367"/>
    </location>
</feature>
<name>A0A9W8Y2L9_9PLEO</name>
<dbReference type="SUPFAM" id="SSF52833">
    <property type="entry name" value="Thioredoxin-like"/>
    <property type="match status" value="3"/>
</dbReference>
<evidence type="ECO:0000256" key="7">
    <source>
        <dbReference type="ARBA" id="ARBA00023235"/>
    </source>
</evidence>
<evidence type="ECO:0000256" key="11">
    <source>
        <dbReference type="SAM" id="SignalP"/>
    </source>
</evidence>
<evidence type="ECO:0000256" key="8">
    <source>
        <dbReference type="ARBA" id="ARBA00023284"/>
    </source>
</evidence>